<reference evidence="2 3" key="1">
    <citation type="journal article" date="2014" name="Int. J. Syst. Evol. Microbiol.">
        <title>Jeotgalibaca dankookensis gen. nov., sp. nov., a member of the family Carnobacteriaceae, isolated from seujeot (Korean traditional food).</title>
        <authorList>
            <person name="Lee D.G."/>
            <person name="Trujillo M.E."/>
            <person name="Kang H."/>
            <person name="Ahn T.Y."/>
        </authorList>
    </citation>
    <scope>NUCLEOTIDE SEQUENCE [LARGE SCALE GENOMIC DNA]</scope>
    <source>
        <strain evidence="2 3">EX-07</strain>
    </source>
</reference>
<feature type="transmembrane region" description="Helical" evidence="1">
    <location>
        <begin position="106"/>
        <end position="128"/>
    </location>
</feature>
<dbReference type="InterPro" id="IPR038750">
    <property type="entry name" value="YczE/YyaS-like"/>
</dbReference>
<accession>A0A1S6IQA1</accession>
<proteinExistence type="predicted"/>
<feature type="transmembrane region" description="Helical" evidence="1">
    <location>
        <begin position="166"/>
        <end position="190"/>
    </location>
</feature>
<dbReference type="OrthoDB" id="9814474at2"/>
<keyword evidence="1" id="KW-1133">Transmembrane helix</keyword>
<dbReference type="EMBL" id="CP019728">
    <property type="protein sequence ID" value="AQS53733.1"/>
    <property type="molecule type" value="Genomic_DNA"/>
</dbReference>
<dbReference type="KEGG" id="jda:BW727_101366"/>
<feature type="transmembrane region" description="Helical" evidence="1">
    <location>
        <begin position="49"/>
        <end position="69"/>
    </location>
</feature>
<keyword evidence="1" id="KW-0812">Transmembrane</keyword>
<feature type="transmembrane region" description="Helical" evidence="1">
    <location>
        <begin position="76"/>
        <end position="100"/>
    </location>
</feature>
<evidence type="ECO:0008006" key="4">
    <source>
        <dbReference type="Google" id="ProtNLM"/>
    </source>
</evidence>
<gene>
    <name evidence="2" type="ORF">BW727_101366</name>
</gene>
<dbReference type="RefSeq" id="WP_062468552.1">
    <property type="nucleotide sequence ID" value="NZ_BBYN01000009.1"/>
</dbReference>
<feature type="transmembrane region" description="Helical" evidence="1">
    <location>
        <begin position="7"/>
        <end position="29"/>
    </location>
</feature>
<keyword evidence="1" id="KW-0472">Membrane</keyword>
<organism evidence="2 3">
    <name type="scientific">Jeotgalibaca dankookensis</name>
    <dbReference type="NCBI Taxonomy" id="708126"/>
    <lineage>
        <taxon>Bacteria</taxon>
        <taxon>Bacillati</taxon>
        <taxon>Bacillota</taxon>
        <taxon>Bacilli</taxon>
        <taxon>Lactobacillales</taxon>
        <taxon>Carnobacteriaceae</taxon>
        <taxon>Jeotgalibaca</taxon>
    </lineage>
</organism>
<dbReference type="PANTHER" id="PTHR40078">
    <property type="entry name" value="INTEGRAL MEMBRANE PROTEIN-RELATED"/>
    <property type="match status" value="1"/>
</dbReference>
<dbReference type="Pfam" id="PF19700">
    <property type="entry name" value="DUF6198"/>
    <property type="match status" value="1"/>
</dbReference>
<sequence length="211" mass="23035">MNKNNRFRILMTLLGCIAIGIGIGTLRMADLGTDPFTTLLLGVSYFSNIAFGHVSLVVNAIGILIMVLFGRKFIGIGTFFNMILVGYIADFTFNGLASLIQQPSFMMRLLIGLIGLLIVIVGASLYIATQRGVAPYDALPLIIEERSKGTISFRNIRVFSDVTSVILGYLLSATVGIMTVIASFLVGPLIQYLRRVFTDFLLKIESNTSHS</sequence>
<dbReference type="PANTHER" id="PTHR40078:SF1">
    <property type="entry name" value="INTEGRAL MEMBRANE PROTEIN"/>
    <property type="match status" value="1"/>
</dbReference>
<keyword evidence="3" id="KW-1185">Reference proteome</keyword>
<evidence type="ECO:0000313" key="3">
    <source>
        <dbReference type="Proteomes" id="UP000188993"/>
    </source>
</evidence>
<name>A0A1S6IQA1_9LACT</name>
<dbReference type="Proteomes" id="UP000188993">
    <property type="component" value="Chromosome"/>
</dbReference>
<protein>
    <recommendedName>
        <fullName evidence="4">YitT family protein</fullName>
    </recommendedName>
</protein>
<evidence type="ECO:0000313" key="2">
    <source>
        <dbReference type="EMBL" id="AQS53733.1"/>
    </source>
</evidence>
<dbReference type="STRING" id="708126.BW727_101366"/>
<evidence type="ECO:0000256" key="1">
    <source>
        <dbReference type="SAM" id="Phobius"/>
    </source>
</evidence>
<dbReference type="AlphaFoldDB" id="A0A1S6IQA1"/>